<gene>
    <name evidence="1" type="ORF">E0D97_15810</name>
</gene>
<sequence>MERGVKFKADDGFPLTGTLFENQQETPAKPLVLISSAAAVPRGFYSHFARFLIKLGCRGVFTYDYRGLPGSPEPAKWASRINMIDWGQLDFPAAMKTLDAVDPGHPMVGIGHSYGGQALGISGCSSRFARYAAVATLSGYWRNTGEPWSVLFKMNGIGVPATWLFGKTPAWLGTGEPMPGPVFRDWARWCRSPRYFFDDAALKLPERFSAVETPILSLGFADDVWGTPKANAGLMDYYDRAPVEQLWLGPEDADGAQIGHLGFFRRRFADTLWPRLTDWLLDG</sequence>
<comment type="caution">
    <text evidence="1">The sequence shown here is derived from an EMBL/GenBank/DDBJ whole genome shotgun (WGS) entry which is preliminary data.</text>
</comment>
<dbReference type="Proteomes" id="UP000291301">
    <property type="component" value="Unassembled WGS sequence"/>
</dbReference>
<evidence type="ECO:0000313" key="1">
    <source>
        <dbReference type="EMBL" id="TCD11969.1"/>
    </source>
</evidence>
<dbReference type="GO" id="GO:0016787">
    <property type="term" value="F:hydrolase activity"/>
    <property type="evidence" value="ECO:0007669"/>
    <property type="project" value="UniProtKB-KW"/>
</dbReference>
<dbReference type="AlphaFoldDB" id="A0A4R0P7W2"/>
<keyword evidence="2" id="KW-1185">Reference proteome</keyword>
<dbReference type="PIRSF" id="PIRSF037442">
    <property type="entry name" value="UCP037442_abhydr"/>
    <property type="match status" value="1"/>
</dbReference>
<reference evidence="1 2" key="1">
    <citation type="journal article" date="2015" name="Antonie Van Leeuwenhoek">
        <title>Oricola cellulosilytica gen. nov., sp. nov., a cellulose-degrading bacterium of the family Phyllobacteriaceae isolated from surface seashore water, and emended descriptions of Mesorhizobium loti and Phyllobacterium myrsinacearum.</title>
        <authorList>
            <person name="Hameed A."/>
            <person name="Shahina M."/>
            <person name="Lai W.A."/>
            <person name="Lin S.Y."/>
            <person name="Young L.S."/>
            <person name="Liu Y.C."/>
            <person name="Hsu Y.H."/>
            <person name="Young C.C."/>
        </authorList>
    </citation>
    <scope>NUCLEOTIDE SEQUENCE [LARGE SCALE GENOMIC DNA]</scope>
    <source>
        <strain evidence="1 2">KCTC 52183</strain>
    </source>
</reference>
<proteinExistence type="predicted"/>
<dbReference type="RefSeq" id="WP_131571153.1">
    <property type="nucleotide sequence ID" value="NZ_JAINFK010000007.1"/>
</dbReference>
<evidence type="ECO:0000313" key="2">
    <source>
        <dbReference type="Proteomes" id="UP000291301"/>
    </source>
</evidence>
<dbReference type="EMBL" id="SJST01000008">
    <property type="protein sequence ID" value="TCD11969.1"/>
    <property type="molecule type" value="Genomic_DNA"/>
</dbReference>
<keyword evidence="1" id="KW-0378">Hydrolase</keyword>
<dbReference type="SUPFAM" id="SSF53474">
    <property type="entry name" value="alpha/beta-Hydrolases"/>
    <property type="match status" value="1"/>
</dbReference>
<organism evidence="1 2">
    <name type="scientific">Oricola cellulosilytica</name>
    <dbReference type="NCBI Taxonomy" id="1429082"/>
    <lineage>
        <taxon>Bacteria</taxon>
        <taxon>Pseudomonadati</taxon>
        <taxon>Pseudomonadota</taxon>
        <taxon>Alphaproteobacteria</taxon>
        <taxon>Hyphomicrobiales</taxon>
        <taxon>Ahrensiaceae</taxon>
        <taxon>Oricola</taxon>
    </lineage>
</organism>
<dbReference type="InterPro" id="IPR029058">
    <property type="entry name" value="AB_hydrolase_fold"/>
</dbReference>
<dbReference type="InterPro" id="IPR017208">
    <property type="entry name" value="UCP037442_abhydr"/>
</dbReference>
<protein>
    <submittedName>
        <fullName evidence="1">Alpha/beta fold hydrolase</fullName>
    </submittedName>
</protein>
<name>A0A4R0P7W2_9HYPH</name>
<dbReference type="Gene3D" id="3.40.50.1820">
    <property type="entry name" value="alpha/beta hydrolase"/>
    <property type="match status" value="1"/>
</dbReference>
<dbReference type="OrthoDB" id="9785076at2"/>
<accession>A0A4R0P7W2</accession>